<gene>
    <name evidence="2" type="ORF">JI435_088870</name>
</gene>
<feature type="region of interest" description="Disordered" evidence="1">
    <location>
        <begin position="448"/>
        <end position="505"/>
    </location>
</feature>
<protein>
    <submittedName>
        <fullName evidence="2">Uncharacterized protein</fullName>
    </submittedName>
</protein>
<organism evidence="2 3">
    <name type="scientific">Phaeosphaeria nodorum (strain SN15 / ATCC MYA-4574 / FGSC 10173)</name>
    <name type="common">Glume blotch fungus</name>
    <name type="synonym">Parastagonospora nodorum</name>
    <dbReference type="NCBI Taxonomy" id="321614"/>
    <lineage>
        <taxon>Eukaryota</taxon>
        <taxon>Fungi</taxon>
        <taxon>Dikarya</taxon>
        <taxon>Ascomycota</taxon>
        <taxon>Pezizomycotina</taxon>
        <taxon>Dothideomycetes</taxon>
        <taxon>Pleosporomycetidae</taxon>
        <taxon>Pleosporales</taxon>
        <taxon>Pleosporineae</taxon>
        <taxon>Phaeosphaeriaceae</taxon>
        <taxon>Parastagonospora</taxon>
    </lineage>
</organism>
<evidence type="ECO:0000313" key="2">
    <source>
        <dbReference type="EMBL" id="QRC97330.1"/>
    </source>
</evidence>
<feature type="compositionally biased region" description="Acidic residues" evidence="1">
    <location>
        <begin position="489"/>
        <end position="505"/>
    </location>
</feature>
<dbReference type="Proteomes" id="UP000663193">
    <property type="component" value="Chromosome 7"/>
</dbReference>
<evidence type="ECO:0000256" key="1">
    <source>
        <dbReference type="SAM" id="MobiDB-lite"/>
    </source>
</evidence>
<dbReference type="AlphaFoldDB" id="A0A7U2F251"/>
<accession>A0A7U2F251</accession>
<dbReference type="EMBL" id="CP069029">
    <property type="protein sequence ID" value="QRC97330.1"/>
    <property type="molecule type" value="Genomic_DNA"/>
</dbReference>
<dbReference type="OMA" id="ILCNWCK"/>
<sequence length="505" mass="56938">MRSLILNLSTVEAFEAYGNEAKRFGRMSCSWSTPEAAANAVTPLATSLTQYPVLEMLVSHLKPDDLVTLTTTCQAIQQQFRMGHAKVKKSLLRKTLCPGMGIEIRRSIHCPCKTPGWHEYSGCSGEGYDVASKPCIECGINTCDECRIHVTYQVFMDDSGFDNRRWWAGYLMLIPSVFGLHPPEGTEGSSWHLPPDMMASRHDQGRLHVPAHVLALADPEPLDRILDTNLGRHSLTPWGRTDEPYNGENVIDPFMSIAIRRKVFVCQPCYQEHHERKEVAPCSCTFRKRFLDRWMCIPCHVKEVHRIERNSTDQLELDENKIYYESFTCLCGSKLSLHGDRESICAWCDGCINIHDHEDTNEEIDRDFKNNDDDDSNAGPVPEDATPGALTPVDNKDGTMAVYYDGTRISGERIGRNMVQLRAIQKGIKLPCSCCDCPALRCAYRDHDHDQDHDSHVDADGNESSMGSNEDDDEGRCDGLGDVMPGMIEFDEDKEPDELEEVEEE</sequence>
<reference evidence="3" key="1">
    <citation type="journal article" date="2021" name="BMC Genomics">
        <title>Chromosome-level genome assembly and manually-curated proteome of model necrotroph Parastagonospora nodorum Sn15 reveals a genome-wide trove of candidate effector homologs, and redundancy of virulence-related functions within an accessory chromosome.</title>
        <authorList>
            <person name="Bertazzoni S."/>
            <person name="Jones D.A.B."/>
            <person name="Phan H.T."/>
            <person name="Tan K.-C."/>
            <person name="Hane J.K."/>
        </authorList>
    </citation>
    <scope>NUCLEOTIDE SEQUENCE [LARGE SCALE GENOMIC DNA]</scope>
    <source>
        <strain evidence="3">SN15 / ATCC MYA-4574 / FGSC 10173)</strain>
    </source>
</reference>
<feature type="region of interest" description="Disordered" evidence="1">
    <location>
        <begin position="364"/>
        <end position="394"/>
    </location>
</feature>
<feature type="compositionally biased region" description="Basic and acidic residues" evidence="1">
    <location>
        <begin position="448"/>
        <end position="459"/>
    </location>
</feature>
<dbReference type="OrthoDB" id="3678990at2759"/>
<name>A0A7U2F251_PHANO</name>
<evidence type="ECO:0000313" key="3">
    <source>
        <dbReference type="Proteomes" id="UP000663193"/>
    </source>
</evidence>
<dbReference type="VEuPathDB" id="FungiDB:JI435_088870"/>
<keyword evidence="3" id="KW-1185">Reference proteome</keyword>
<proteinExistence type="predicted"/>